<organism evidence="1 2">
    <name type="scientific">Marasmius tenuissimus</name>
    <dbReference type="NCBI Taxonomy" id="585030"/>
    <lineage>
        <taxon>Eukaryota</taxon>
        <taxon>Fungi</taxon>
        <taxon>Dikarya</taxon>
        <taxon>Basidiomycota</taxon>
        <taxon>Agaricomycotina</taxon>
        <taxon>Agaricomycetes</taxon>
        <taxon>Agaricomycetidae</taxon>
        <taxon>Agaricales</taxon>
        <taxon>Marasmiineae</taxon>
        <taxon>Marasmiaceae</taxon>
        <taxon>Marasmius</taxon>
    </lineage>
</organism>
<proteinExistence type="predicted"/>
<dbReference type="Proteomes" id="UP001437256">
    <property type="component" value="Unassembled WGS sequence"/>
</dbReference>
<accession>A0ABR3A0D2</accession>
<gene>
    <name evidence="1" type="ORF">AAF712_005969</name>
</gene>
<protein>
    <submittedName>
        <fullName evidence="1">Uncharacterized protein</fullName>
    </submittedName>
</protein>
<name>A0ABR3A0D2_9AGAR</name>
<evidence type="ECO:0000313" key="1">
    <source>
        <dbReference type="EMBL" id="KAL0066980.1"/>
    </source>
</evidence>
<keyword evidence="2" id="KW-1185">Reference proteome</keyword>
<dbReference type="EMBL" id="JBBXMP010000030">
    <property type="protein sequence ID" value="KAL0066980.1"/>
    <property type="molecule type" value="Genomic_DNA"/>
</dbReference>
<comment type="caution">
    <text evidence="1">The sequence shown here is derived from an EMBL/GenBank/DDBJ whole genome shotgun (WGS) entry which is preliminary data.</text>
</comment>
<reference evidence="1 2" key="1">
    <citation type="submission" date="2024-05" db="EMBL/GenBank/DDBJ databases">
        <title>A draft genome resource for the thread blight pathogen Marasmius tenuissimus strain MS-2.</title>
        <authorList>
            <person name="Yulfo-Soto G.E."/>
            <person name="Baruah I.K."/>
            <person name="Amoako-Attah I."/>
            <person name="Bukari Y."/>
            <person name="Meinhardt L.W."/>
            <person name="Bailey B.A."/>
            <person name="Cohen S.P."/>
        </authorList>
    </citation>
    <scope>NUCLEOTIDE SEQUENCE [LARGE SCALE GENOMIC DNA]</scope>
    <source>
        <strain evidence="1 2">MS-2</strain>
    </source>
</reference>
<evidence type="ECO:0000313" key="2">
    <source>
        <dbReference type="Proteomes" id="UP001437256"/>
    </source>
</evidence>
<sequence length="330" mass="36618">MSKESLPLRVRADIRDLWDSPNSSLHEAITSLQQTLGYKIPAEAEWPALWSSLQTRFPDKGTFVPTIVQYAVAWYERLLGRLENDVHAAWTEELLNVLAESKRRLLLKVEPCPSGRQGSPFTTWDANLGSFCLGIPNSDPIAPSRLASTLDACFDILFTGKEPSPASSLPAEDDWAEVIDDMAPASRSMLGKSSFNGPSASIPQEECLPSADTLSRPSELFKSTAPHIMTIECKGEGLTVQCSHQPSLELMVAYLTKWARTNPHDSLKFHLLESEFSFGIIDTLQIEPNARRYKSLNPTIILAFVEGVLGYTMVHTTGTTWMYRSSSLLK</sequence>